<sequence length="338" mass="37590">MKKLIPSILTAACLAVTTLSVYSQDTVDVESFDLTDIQHLELDFNHAQIEITNSTDNQLHIELNQTLKRGQAEKCLHKIKVSKSSDRLKLSTDTQSFSWFNNCSVEKTIKVKIGKSDLLSLNLSNHHAVVKVDSLQAKALEVNFHHSQVDLNMLLAESLDFDFHHGKGTINAVNANQVEIEGGHSQLEIGVIRGQSIESEWNHGTLVFNRSQFEKTNIDSAHAKIEFKQHTGHKLNIDGRHSHLATHVEQMQKVKLQNKHGHIEFIGSAENIYSSNAHGATYLKQTSNQNFAIQSKASHGNVVVEIPEGTQYNQAESGLSKNSISFDISHGVSKVTTF</sequence>
<keyword evidence="1" id="KW-0732">Signal</keyword>
<comment type="caution">
    <text evidence="3">The sequence shown here is derived from an EMBL/GenBank/DDBJ whole genome shotgun (WGS) entry which is preliminary data.</text>
</comment>
<dbReference type="Gene3D" id="2.160.20.120">
    <property type="match status" value="1"/>
</dbReference>
<dbReference type="InterPro" id="IPR025164">
    <property type="entry name" value="Toastrack_DUF4097"/>
</dbReference>
<name>A0ABV1RGT7_9ALTE</name>
<gene>
    <name evidence="3" type="ORF">ABS311_08615</name>
</gene>
<accession>A0ABV1RGT7</accession>
<evidence type="ECO:0000256" key="1">
    <source>
        <dbReference type="SAM" id="SignalP"/>
    </source>
</evidence>
<evidence type="ECO:0000313" key="3">
    <source>
        <dbReference type="EMBL" id="MER2491945.1"/>
    </source>
</evidence>
<keyword evidence="4" id="KW-1185">Reference proteome</keyword>
<evidence type="ECO:0000313" key="4">
    <source>
        <dbReference type="Proteomes" id="UP001467690"/>
    </source>
</evidence>
<dbReference type="Pfam" id="PF13349">
    <property type="entry name" value="DUF4097"/>
    <property type="match status" value="1"/>
</dbReference>
<evidence type="ECO:0000259" key="2">
    <source>
        <dbReference type="Pfam" id="PF13349"/>
    </source>
</evidence>
<organism evidence="3 4">
    <name type="scientific">Catenovulum sediminis</name>
    <dbReference type="NCBI Taxonomy" id="1740262"/>
    <lineage>
        <taxon>Bacteria</taxon>
        <taxon>Pseudomonadati</taxon>
        <taxon>Pseudomonadota</taxon>
        <taxon>Gammaproteobacteria</taxon>
        <taxon>Alteromonadales</taxon>
        <taxon>Alteromonadaceae</taxon>
        <taxon>Catenovulum</taxon>
    </lineage>
</organism>
<protein>
    <submittedName>
        <fullName evidence="3">DUF4097 family beta strand repeat-containing protein</fullName>
    </submittedName>
</protein>
<feature type="chain" id="PRO_5047300856" evidence="1">
    <location>
        <begin position="24"/>
        <end position="338"/>
    </location>
</feature>
<proteinExistence type="predicted"/>
<dbReference type="EMBL" id="JBELOE010000170">
    <property type="protein sequence ID" value="MER2491945.1"/>
    <property type="molecule type" value="Genomic_DNA"/>
</dbReference>
<feature type="domain" description="DUF4097" evidence="2">
    <location>
        <begin position="37"/>
        <end position="268"/>
    </location>
</feature>
<reference evidence="3 4" key="1">
    <citation type="submission" date="2024-06" db="EMBL/GenBank/DDBJ databases">
        <authorList>
            <person name="Chen R.Y."/>
        </authorList>
    </citation>
    <scope>NUCLEOTIDE SEQUENCE [LARGE SCALE GENOMIC DNA]</scope>
    <source>
        <strain evidence="3 4">D2</strain>
    </source>
</reference>
<dbReference type="RefSeq" id="WP_350401495.1">
    <property type="nucleotide sequence ID" value="NZ_JBELOE010000170.1"/>
</dbReference>
<dbReference type="Proteomes" id="UP001467690">
    <property type="component" value="Unassembled WGS sequence"/>
</dbReference>
<feature type="signal peptide" evidence="1">
    <location>
        <begin position="1"/>
        <end position="23"/>
    </location>
</feature>